<sequence>MAYYAPQTPQRGPQAPVTPQPGSSPGRTPVCPAVLPAAAEYIPATGTISTSTASAAAIPATIAIPAAAATSARIFPTTTTPTIPWICSEASLDLVPTTATDIRSIAYALPAGAATAATSLRTTEPVLSTAYTVWEWTSTTAATSIESTFGERVCSNKLICNSTDELHEPSARADADGRPKIQTPISCRRLPLCYPSRCKDEQPQPPPPVSPSALLAQQVQGTAEGISGTVIQPTPAVARCKCRYGSNHKHRQCSSSTATATPRPAHPTRANAVAPAATTASATATPTNSPPTNP</sequence>
<dbReference type="Proteomes" id="UP000521943">
    <property type="component" value="Unassembled WGS sequence"/>
</dbReference>
<dbReference type="AlphaFoldDB" id="A0A8H6IEW1"/>
<protein>
    <submittedName>
        <fullName evidence="2">Uncharacterized protein</fullName>
    </submittedName>
</protein>
<evidence type="ECO:0000313" key="3">
    <source>
        <dbReference type="Proteomes" id="UP000521943"/>
    </source>
</evidence>
<name>A0A8H6IEW1_9AGAR</name>
<keyword evidence="3" id="KW-1185">Reference proteome</keyword>
<feature type="region of interest" description="Disordered" evidence="1">
    <location>
        <begin position="1"/>
        <end position="30"/>
    </location>
</feature>
<feature type="compositionally biased region" description="Low complexity" evidence="1">
    <location>
        <begin position="254"/>
        <end position="287"/>
    </location>
</feature>
<reference evidence="2 3" key="1">
    <citation type="submission" date="2020-07" db="EMBL/GenBank/DDBJ databases">
        <title>Comparative genomics of pyrophilous fungi reveals a link between fire events and developmental genes.</title>
        <authorList>
            <consortium name="DOE Joint Genome Institute"/>
            <person name="Steindorff A.S."/>
            <person name="Carver A."/>
            <person name="Calhoun S."/>
            <person name="Stillman K."/>
            <person name="Liu H."/>
            <person name="Lipzen A."/>
            <person name="Pangilinan J."/>
            <person name="Labutti K."/>
            <person name="Bruns T.D."/>
            <person name="Grigoriev I.V."/>
        </authorList>
    </citation>
    <scope>NUCLEOTIDE SEQUENCE [LARGE SCALE GENOMIC DNA]</scope>
    <source>
        <strain evidence="2 3">CBS 144469</strain>
    </source>
</reference>
<evidence type="ECO:0000256" key="1">
    <source>
        <dbReference type="SAM" id="MobiDB-lite"/>
    </source>
</evidence>
<comment type="caution">
    <text evidence="2">The sequence shown here is derived from an EMBL/GenBank/DDBJ whole genome shotgun (WGS) entry which is preliminary data.</text>
</comment>
<evidence type="ECO:0000313" key="2">
    <source>
        <dbReference type="EMBL" id="KAF6764325.1"/>
    </source>
</evidence>
<proteinExistence type="predicted"/>
<accession>A0A8H6IEW1</accession>
<gene>
    <name evidence="2" type="ORF">DFP72DRAFT_420358</name>
</gene>
<dbReference type="EMBL" id="JACGCI010000004">
    <property type="protein sequence ID" value="KAF6764325.1"/>
    <property type="molecule type" value="Genomic_DNA"/>
</dbReference>
<organism evidence="2 3">
    <name type="scientific">Ephemerocybe angulata</name>
    <dbReference type="NCBI Taxonomy" id="980116"/>
    <lineage>
        <taxon>Eukaryota</taxon>
        <taxon>Fungi</taxon>
        <taxon>Dikarya</taxon>
        <taxon>Basidiomycota</taxon>
        <taxon>Agaricomycotina</taxon>
        <taxon>Agaricomycetes</taxon>
        <taxon>Agaricomycetidae</taxon>
        <taxon>Agaricales</taxon>
        <taxon>Agaricineae</taxon>
        <taxon>Psathyrellaceae</taxon>
        <taxon>Ephemerocybe</taxon>
    </lineage>
</organism>
<feature type="region of interest" description="Disordered" evidence="1">
    <location>
        <begin position="247"/>
        <end position="294"/>
    </location>
</feature>